<reference evidence="1 2" key="1">
    <citation type="submission" date="2015-09" db="EMBL/GenBank/DDBJ databases">
        <title>Aphanizomenon flos-aquae WA102.</title>
        <authorList>
            <person name="Driscoll C."/>
        </authorList>
    </citation>
    <scope>NUCLEOTIDE SEQUENCE [LARGE SCALE GENOMIC DNA]</scope>
    <source>
        <strain evidence="1">WA102</strain>
    </source>
</reference>
<name>A0A1B7WZ07_APHFL</name>
<organism evidence="1 2">
    <name type="scientific">Aphanizomenon flos-aquae WA102</name>
    <dbReference type="NCBI Taxonomy" id="1710896"/>
    <lineage>
        <taxon>Bacteria</taxon>
        <taxon>Bacillati</taxon>
        <taxon>Cyanobacteriota</taxon>
        <taxon>Cyanophyceae</taxon>
        <taxon>Nostocales</taxon>
        <taxon>Aphanizomenonaceae</taxon>
        <taxon>Aphanizomenon</taxon>
    </lineage>
</organism>
<evidence type="ECO:0000313" key="2">
    <source>
        <dbReference type="Proteomes" id="UP000092093"/>
    </source>
</evidence>
<comment type="caution">
    <text evidence="1">The sequence shown here is derived from an EMBL/GenBank/DDBJ whole genome shotgun (WGS) entry which is preliminary data.</text>
</comment>
<gene>
    <name evidence="1" type="ORF">AN484_18405</name>
</gene>
<evidence type="ECO:0000313" key="1">
    <source>
        <dbReference type="EMBL" id="OBQ42322.1"/>
    </source>
</evidence>
<sequence>MNAFDFESLTLEEVETIENLVGESIDNAFGNGKPKGKALKSFIWVVMKRDNPKFTIEEASKFTLSQAVALVQGDEAKKE</sequence>
<dbReference type="Proteomes" id="UP000092093">
    <property type="component" value="Unassembled WGS sequence"/>
</dbReference>
<dbReference type="EMBL" id="LJOW01000111">
    <property type="protein sequence ID" value="OBQ42322.1"/>
    <property type="molecule type" value="Genomic_DNA"/>
</dbReference>
<dbReference type="AlphaFoldDB" id="A0A1B7WZ07"/>
<proteinExistence type="predicted"/>
<accession>A0A1B7WZ07</accession>
<protein>
    <submittedName>
        <fullName evidence="1">Uncharacterized protein</fullName>
    </submittedName>
</protein>